<evidence type="ECO:0000256" key="5">
    <source>
        <dbReference type="ARBA" id="ARBA00023130"/>
    </source>
</evidence>
<feature type="domain" description="Ig-like" evidence="11">
    <location>
        <begin position="111"/>
        <end position="178"/>
    </location>
</feature>
<dbReference type="SMART" id="SM00407">
    <property type="entry name" value="IGc1"/>
    <property type="match status" value="1"/>
</dbReference>
<evidence type="ECO:0000256" key="6">
    <source>
        <dbReference type="ARBA" id="ARBA00023136"/>
    </source>
</evidence>
<organism evidence="12 13">
    <name type="scientific">Varanus komodoensis</name>
    <name type="common">Komodo dragon</name>
    <dbReference type="NCBI Taxonomy" id="61221"/>
    <lineage>
        <taxon>Eukaryota</taxon>
        <taxon>Metazoa</taxon>
        <taxon>Chordata</taxon>
        <taxon>Craniata</taxon>
        <taxon>Vertebrata</taxon>
        <taxon>Euteleostomi</taxon>
        <taxon>Lepidosauria</taxon>
        <taxon>Squamata</taxon>
        <taxon>Bifurcata</taxon>
        <taxon>Unidentata</taxon>
        <taxon>Episquamata</taxon>
        <taxon>Toxicofera</taxon>
        <taxon>Anguimorpha</taxon>
        <taxon>Paleoanguimorpha</taxon>
        <taxon>Varanoidea</taxon>
        <taxon>Varanidae</taxon>
        <taxon>Varanus</taxon>
    </lineage>
</organism>
<dbReference type="GO" id="GO:0002250">
    <property type="term" value="P:adaptive immune response"/>
    <property type="evidence" value="ECO:0007669"/>
    <property type="project" value="UniProtKB-KW"/>
</dbReference>
<name>A0A8D2L603_VARKO</name>
<proteinExistence type="predicted"/>
<dbReference type="AlphaFoldDB" id="A0A8D2L603"/>
<dbReference type="InterPro" id="IPR003597">
    <property type="entry name" value="Ig_C1-set"/>
</dbReference>
<keyword evidence="8" id="KW-0325">Glycoprotein</keyword>
<keyword evidence="4 10" id="KW-1133">Transmembrane helix</keyword>
<keyword evidence="5" id="KW-1064">Adaptive immunity</keyword>
<evidence type="ECO:0000256" key="7">
    <source>
        <dbReference type="ARBA" id="ARBA00023157"/>
    </source>
</evidence>
<dbReference type="Gene3D" id="3.10.320.10">
    <property type="entry name" value="Class II Histocompatibility Antigen, M Beta Chain, Chain B, domain 1"/>
    <property type="match status" value="1"/>
</dbReference>
<dbReference type="InterPro" id="IPR011162">
    <property type="entry name" value="MHC_I/II-like_Ag-recog"/>
</dbReference>
<accession>A0A8D2L603</accession>
<dbReference type="Pfam" id="PF07654">
    <property type="entry name" value="C1-set"/>
    <property type="match status" value="1"/>
</dbReference>
<evidence type="ECO:0000256" key="4">
    <source>
        <dbReference type="ARBA" id="ARBA00022989"/>
    </source>
</evidence>
<dbReference type="InterPro" id="IPR013783">
    <property type="entry name" value="Ig-like_fold"/>
</dbReference>
<dbReference type="InterPro" id="IPR007110">
    <property type="entry name" value="Ig-like_dom"/>
</dbReference>
<evidence type="ECO:0000313" key="12">
    <source>
        <dbReference type="Ensembl" id="ENSVKKP00000017071.1"/>
    </source>
</evidence>
<dbReference type="InterPro" id="IPR050160">
    <property type="entry name" value="MHC/Immunoglobulin"/>
</dbReference>
<evidence type="ECO:0000256" key="3">
    <source>
        <dbReference type="ARBA" id="ARBA00022859"/>
    </source>
</evidence>
<dbReference type="SUPFAM" id="SSF54452">
    <property type="entry name" value="MHC antigen-recognition domain"/>
    <property type="match status" value="1"/>
</dbReference>
<evidence type="ECO:0000259" key="11">
    <source>
        <dbReference type="PROSITE" id="PS50835"/>
    </source>
</evidence>
<dbReference type="OMA" id="FRWETEL"/>
<dbReference type="InterPro" id="IPR000353">
    <property type="entry name" value="MHC_II_b_N"/>
</dbReference>
<dbReference type="SUPFAM" id="SSF48726">
    <property type="entry name" value="Immunoglobulin"/>
    <property type="match status" value="1"/>
</dbReference>
<keyword evidence="13" id="KW-1185">Reference proteome</keyword>
<evidence type="ECO:0000256" key="9">
    <source>
        <dbReference type="ARBA" id="ARBA00023182"/>
    </source>
</evidence>
<evidence type="ECO:0000256" key="10">
    <source>
        <dbReference type="SAM" id="Phobius"/>
    </source>
</evidence>
<dbReference type="PROSITE" id="PS50835">
    <property type="entry name" value="IG_LIKE"/>
    <property type="match status" value="1"/>
</dbReference>
<feature type="transmembrane region" description="Helical" evidence="10">
    <location>
        <begin position="193"/>
        <end position="215"/>
    </location>
</feature>
<dbReference type="Pfam" id="PF00969">
    <property type="entry name" value="MHC_II_beta"/>
    <property type="match status" value="1"/>
</dbReference>
<dbReference type="PANTHER" id="PTHR19944">
    <property type="entry name" value="MHC CLASS II-RELATED"/>
    <property type="match status" value="1"/>
</dbReference>
<evidence type="ECO:0000256" key="8">
    <source>
        <dbReference type="ARBA" id="ARBA00023180"/>
    </source>
</evidence>
<dbReference type="InterPro" id="IPR003006">
    <property type="entry name" value="Ig/MHC_CS"/>
</dbReference>
<sequence>GKEREAIVAGGGCFPLTCCGSREAGGGQRCSCTEQKKDECCFSNMMGQKQVHYLYRYIYDQTEIMCFDSDWNSQEILAVKQIEVDTFCQFNYGVAAAGRVVGRRGESLEGCPFSFYPQEIEVHWLKNGQRATEGVFYGEELHNGDWMYQTQVMLEDTPQRGDVYTCQVEHASLQTPITVQWEPWTSVSVRSKVWTGVMGALLGVVFVAMGLSLYLRSKKGKGPLPAGPHLSLSLSH</sequence>
<dbReference type="Ensembl" id="ENSVKKT00000017496.1">
    <property type="protein sequence ID" value="ENSVKKP00000017071.1"/>
    <property type="gene ID" value="ENSVKKG00000011660.1"/>
</dbReference>
<keyword evidence="2 10" id="KW-0812">Transmembrane</keyword>
<evidence type="ECO:0000256" key="1">
    <source>
        <dbReference type="ARBA" id="ARBA00004479"/>
    </source>
</evidence>
<dbReference type="GO" id="GO:0042613">
    <property type="term" value="C:MHC class II protein complex"/>
    <property type="evidence" value="ECO:0007669"/>
    <property type="project" value="UniProtKB-KW"/>
</dbReference>
<evidence type="ECO:0000313" key="13">
    <source>
        <dbReference type="Proteomes" id="UP000694545"/>
    </source>
</evidence>
<keyword evidence="6 10" id="KW-0472">Membrane</keyword>
<dbReference type="PANTHER" id="PTHR19944:SF99">
    <property type="entry name" value="HLA CLASS II HISTOCOMPATIBILITY ANTIGEN, DRB1 BETA CHAIN"/>
    <property type="match status" value="1"/>
</dbReference>
<dbReference type="Proteomes" id="UP000694545">
    <property type="component" value="Unplaced"/>
</dbReference>
<reference evidence="12" key="2">
    <citation type="submission" date="2025-09" db="UniProtKB">
        <authorList>
            <consortium name="Ensembl"/>
        </authorList>
    </citation>
    <scope>IDENTIFICATION</scope>
</reference>
<dbReference type="InterPro" id="IPR014745">
    <property type="entry name" value="MHC_II_a/b_N"/>
</dbReference>
<dbReference type="InterPro" id="IPR036179">
    <property type="entry name" value="Ig-like_dom_sf"/>
</dbReference>
<reference evidence="12" key="1">
    <citation type="submission" date="2025-08" db="UniProtKB">
        <authorList>
            <consortium name="Ensembl"/>
        </authorList>
    </citation>
    <scope>IDENTIFICATION</scope>
</reference>
<protein>
    <recommendedName>
        <fullName evidence="11">Ig-like domain-containing protein</fullName>
    </recommendedName>
</protein>
<evidence type="ECO:0000256" key="2">
    <source>
        <dbReference type="ARBA" id="ARBA00022692"/>
    </source>
</evidence>
<dbReference type="SMART" id="SM00921">
    <property type="entry name" value="MHC_II_beta"/>
    <property type="match status" value="1"/>
</dbReference>
<keyword evidence="9" id="KW-0491">MHC II</keyword>
<keyword evidence="3" id="KW-0391">Immunity</keyword>
<dbReference type="PROSITE" id="PS00290">
    <property type="entry name" value="IG_MHC"/>
    <property type="match status" value="1"/>
</dbReference>
<dbReference type="Gene3D" id="2.60.40.10">
    <property type="entry name" value="Immunoglobulins"/>
    <property type="match status" value="1"/>
</dbReference>
<comment type="subcellular location">
    <subcellularLocation>
        <location evidence="1">Membrane</location>
        <topology evidence="1">Single-pass type I membrane protein</topology>
    </subcellularLocation>
</comment>
<dbReference type="GO" id="GO:0002504">
    <property type="term" value="P:antigen processing and presentation of peptide or polysaccharide antigen via MHC class II"/>
    <property type="evidence" value="ECO:0007669"/>
    <property type="project" value="UniProtKB-KW"/>
</dbReference>
<keyword evidence="7" id="KW-1015">Disulfide bond</keyword>